<dbReference type="PANTHER" id="PTHR41260:SF1">
    <property type="entry name" value="PROTEIN ECSC"/>
    <property type="match status" value="1"/>
</dbReference>
<protein>
    <submittedName>
        <fullName evidence="1">EcsC family protein</fullName>
    </submittedName>
</protein>
<evidence type="ECO:0000313" key="1">
    <source>
        <dbReference type="EMBL" id="MFD1739124.1"/>
    </source>
</evidence>
<dbReference type="InterPro" id="IPR024787">
    <property type="entry name" value="EcsC"/>
</dbReference>
<dbReference type="PANTHER" id="PTHR41260">
    <property type="entry name" value="PROTEIN ECSC"/>
    <property type="match status" value="1"/>
</dbReference>
<dbReference type="EMBL" id="JBHUEM010000052">
    <property type="protein sequence ID" value="MFD1739124.1"/>
    <property type="molecule type" value="Genomic_DNA"/>
</dbReference>
<keyword evidence="2" id="KW-1185">Reference proteome</keyword>
<comment type="caution">
    <text evidence="1">The sequence shown here is derived from an EMBL/GenBank/DDBJ whole genome shotgun (WGS) entry which is preliminary data.</text>
</comment>
<sequence length="238" mass="27732">MVYEKEALQETMIWFKKLQKKENILKRVSKTAQTSIQKLIPEKVHVMMTDSIKQMVEVTLTTNEYIPSKQFNPTLPLKEMETIVFERQKYFQRLAAVEGAGTGAGGIFLGMADFPLLLAIKMRFLFEIGSIYGFQTKNYDERLFILNIFQLAFSSEAQKESLVERIKGWDEKEQHREQIDWRIWQQDYRDYIDLVKLFQLVPGIGAAVGAVANYQLLTHLGETAKHCYRIRLLKSQPE</sequence>
<reference evidence="2" key="1">
    <citation type="journal article" date="2019" name="Int. J. Syst. Evol. Microbiol.">
        <title>The Global Catalogue of Microorganisms (GCM) 10K type strain sequencing project: providing services to taxonomists for standard genome sequencing and annotation.</title>
        <authorList>
            <consortium name="The Broad Institute Genomics Platform"/>
            <consortium name="The Broad Institute Genome Sequencing Center for Infectious Disease"/>
            <person name="Wu L."/>
            <person name="Ma J."/>
        </authorList>
    </citation>
    <scope>NUCLEOTIDE SEQUENCE [LARGE SCALE GENOMIC DNA]</scope>
    <source>
        <strain evidence="2">CCUG 49339</strain>
    </source>
</reference>
<dbReference type="RefSeq" id="WP_377930346.1">
    <property type="nucleotide sequence ID" value="NZ_JBHUEM010000052.1"/>
</dbReference>
<proteinExistence type="predicted"/>
<evidence type="ECO:0000313" key="2">
    <source>
        <dbReference type="Proteomes" id="UP001597214"/>
    </source>
</evidence>
<dbReference type="Proteomes" id="UP001597214">
    <property type="component" value="Unassembled WGS sequence"/>
</dbReference>
<gene>
    <name evidence="1" type="ORF">ACFSCX_21675</name>
</gene>
<accession>A0ABW4LW54</accession>
<organism evidence="1 2">
    <name type="scientific">Bacillus salitolerans</name>
    <dbReference type="NCBI Taxonomy" id="1437434"/>
    <lineage>
        <taxon>Bacteria</taxon>
        <taxon>Bacillati</taxon>
        <taxon>Bacillota</taxon>
        <taxon>Bacilli</taxon>
        <taxon>Bacillales</taxon>
        <taxon>Bacillaceae</taxon>
        <taxon>Bacillus</taxon>
    </lineage>
</organism>
<name>A0ABW4LW54_9BACI</name>
<dbReference type="Pfam" id="PF12787">
    <property type="entry name" value="EcsC"/>
    <property type="match status" value="1"/>
</dbReference>